<accession>X1FQA0</accession>
<dbReference type="EMBL" id="BARU01010587">
    <property type="protein sequence ID" value="GAH34705.1"/>
    <property type="molecule type" value="Genomic_DNA"/>
</dbReference>
<proteinExistence type="predicted"/>
<feature type="non-terminal residue" evidence="1">
    <location>
        <position position="295"/>
    </location>
</feature>
<sequence>IFIVVDGWSDLELMVPATCRSNLQVLELSLLQVMKKFAHEVIWVDCEINHPKVSEAYQRHCVSPLTYNSPRRQVVDEIIWNLPTSPQRYGWMAPEFDDCRVIIQDLPVEHAPWTTVIHVPTLRGWNRKFSAEVSKSPIIRMDEYHGSLNQEKYMFGRSFHNTSLQVRYGVIDQESLDSVKQEAAGLIPSLDRSRGESISETQENNKSSEWISVTHSVNSSKIQPSMTSRLHFDIQQPPSLPNRLGKDHEEEFLVDAVQITRGWIHKEYDEPAEQSVTITRRPPTHYPTTTRHLDT</sequence>
<protein>
    <submittedName>
        <fullName evidence="1">Uncharacterized protein</fullName>
    </submittedName>
</protein>
<gene>
    <name evidence="1" type="ORF">S03H2_20141</name>
</gene>
<dbReference type="AlphaFoldDB" id="X1FQA0"/>
<evidence type="ECO:0000313" key="1">
    <source>
        <dbReference type="EMBL" id="GAH34705.1"/>
    </source>
</evidence>
<feature type="non-terminal residue" evidence="1">
    <location>
        <position position="1"/>
    </location>
</feature>
<reference evidence="1" key="1">
    <citation type="journal article" date="2014" name="Front. Microbiol.">
        <title>High frequency of phylogenetically diverse reductive dehalogenase-homologous genes in deep subseafloor sedimentary metagenomes.</title>
        <authorList>
            <person name="Kawai M."/>
            <person name="Futagami T."/>
            <person name="Toyoda A."/>
            <person name="Takaki Y."/>
            <person name="Nishi S."/>
            <person name="Hori S."/>
            <person name="Arai W."/>
            <person name="Tsubouchi T."/>
            <person name="Morono Y."/>
            <person name="Uchiyama I."/>
            <person name="Ito T."/>
            <person name="Fujiyama A."/>
            <person name="Inagaki F."/>
            <person name="Takami H."/>
        </authorList>
    </citation>
    <scope>NUCLEOTIDE SEQUENCE</scope>
    <source>
        <strain evidence="1">Expedition CK06-06</strain>
    </source>
</reference>
<organism evidence="1">
    <name type="scientific">marine sediment metagenome</name>
    <dbReference type="NCBI Taxonomy" id="412755"/>
    <lineage>
        <taxon>unclassified sequences</taxon>
        <taxon>metagenomes</taxon>
        <taxon>ecological metagenomes</taxon>
    </lineage>
</organism>
<name>X1FQA0_9ZZZZ</name>
<comment type="caution">
    <text evidence="1">The sequence shown here is derived from an EMBL/GenBank/DDBJ whole genome shotgun (WGS) entry which is preliminary data.</text>
</comment>